<dbReference type="Proteomes" id="UP000095706">
    <property type="component" value="Unassembled WGS sequence"/>
</dbReference>
<accession>A0A174IW44</accession>
<proteinExistence type="predicted"/>
<sequence>MKITKEIEEFINLTITEHMGKEYADWKLSQPSVTEPDEVEEEYKKVIATLPQKQEEAITKYCDQIFNSGAETEEFFYRLGLRDGMKLRKNVKMVLKQLSE</sequence>
<organism evidence="1 2">
    <name type="scientific">Fusicatenibacter saccharivorans</name>
    <dbReference type="NCBI Taxonomy" id="1150298"/>
    <lineage>
        <taxon>Bacteria</taxon>
        <taxon>Bacillati</taxon>
        <taxon>Bacillota</taxon>
        <taxon>Clostridia</taxon>
        <taxon>Lachnospirales</taxon>
        <taxon>Lachnospiraceae</taxon>
        <taxon>Fusicatenibacter</taxon>
    </lineage>
</organism>
<dbReference type="RefSeq" id="WP_021738887.1">
    <property type="nucleotide sequence ID" value="NZ_CAXSRP010000017.1"/>
</dbReference>
<gene>
    <name evidence="1" type="ORF">ERS852406_03128</name>
</gene>
<protein>
    <submittedName>
        <fullName evidence="1">Uncharacterized protein</fullName>
    </submittedName>
</protein>
<name>A0A174IW44_9FIRM</name>
<evidence type="ECO:0000313" key="1">
    <source>
        <dbReference type="EMBL" id="CUO90286.1"/>
    </source>
</evidence>
<dbReference type="GeneID" id="42786337"/>
<evidence type="ECO:0000313" key="2">
    <source>
        <dbReference type="Proteomes" id="UP000095706"/>
    </source>
</evidence>
<dbReference type="EMBL" id="CYYV01000019">
    <property type="protein sequence ID" value="CUO90286.1"/>
    <property type="molecule type" value="Genomic_DNA"/>
</dbReference>
<dbReference type="AlphaFoldDB" id="A0A174IW44"/>
<reference evidence="1 2" key="1">
    <citation type="submission" date="2015-09" db="EMBL/GenBank/DDBJ databases">
        <authorList>
            <consortium name="Pathogen Informatics"/>
        </authorList>
    </citation>
    <scope>NUCLEOTIDE SEQUENCE [LARGE SCALE GENOMIC DNA]</scope>
    <source>
        <strain evidence="1 2">2789STDY5608849</strain>
    </source>
</reference>